<keyword evidence="8 11" id="KW-0811">Translocation</keyword>
<feature type="compositionally biased region" description="Low complexity" evidence="12">
    <location>
        <begin position="1750"/>
        <end position="1761"/>
    </location>
</feature>
<keyword evidence="3 11" id="KW-0813">Transport</keyword>
<gene>
    <name evidence="15" type="ORF">K7X08_010168</name>
</gene>
<dbReference type="GO" id="GO:0006886">
    <property type="term" value="P:intracellular protein transport"/>
    <property type="evidence" value="ECO:0007669"/>
    <property type="project" value="InterPro"/>
</dbReference>
<dbReference type="PROSITE" id="PS01312">
    <property type="entry name" value="SECA"/>
    <property type="match status" value="1"/>
</dbReference>
<evidence type="ECO:0000259" key="14">
    <source>
        <dbReference type="PROSITE" id="PS51196"/>
    </source>
</evidence>
<dbReference type="InterPro" id="IPR036174">
    <property type="entry name" value="Znf_Sec23_Sec24_sf"/>
</dbReference>
<keyword evidence="9" id="KW-0472">Membrane</keyword>
<dbReference type="Proteomes" id="UP001152561">
    <property type="component" value="Unassembled WGS sequence"/>
</dbReference>
<evidence type="ECO:0000256" key="6">
    <source>
        <dbReference type="ARBA" id="ARBA00022927"/>
    </source>
</evidence>
<dbReference type="Gene3D" id="2.30.30.380">
    <property type="entry name" value="Zn-finger domain of Sec23/24"/>
    <property type="match status" value="1"/>
</dbReference>
<dbReference type="Pfam" id="PF04810">
    <property type="entry name" value="zf-Sec23_Sec24"/>
    <property type="match status" value="1"/>
</dbReference>
<feature type="compositionally biased region" description="Pro residues" evidence="12">
    <location>
        <begin position="28"/>
        <end position="48"/>
    </location>
</feature>
<dbReference type="SUPFAM" id="SSF81811">
    <property type="entry name" value="Helical domain of Sec23/24"/>
    <property type="match status" value="1"/>
</dbReference>
<dbReference type="PROSITE" id="PS51192">
    <property type="entry name" value="HELICASE_ATP_BIND_1"/>
    <property type="match status" value="1"/>
</dbReference>
<dbReference type="Gene3D" id="3.40.50.300">
    <property type="entry name" value="P-loop containing nucleotide triphosphate hydrolases"/>
    <property type="match status" value="4"/>
</dbReference>
<dbReference type="GO" id="GO:0008270">
    <property type="term" value="F:zinc ion binding"/>
    <property type="evidence" value="ECO:0007669"/>
    <property type="project" value="InterPro"/>
</dbReference>
<dbReference type="SUPFAM" id="SSF82919">
    <property type="entry name" value="Zn-finger domain of Sec23/24"/>
    <property type="match status" value="1"/>
</dbReference>
<accession>A0A9Q1N0M6</accession>
<dbReference type="PANTHER" id="PTHR30612:SF0">
    <property type="entry name" value="CHLOROPLAST PROTEIN-TRANSPORTING ATPASE"/>
    <property type="match status" value="1"/>
</dbReference>
<dbReference type="EMBL" id="JAJAGQ010000001">
    <property type="protein sequence ID" value="KAJ8573657.1"/>
    <property type="molecule type" value="Genomic_DNA"/>
</dbReference>
<dbReference type="Pfam" id="PF01043">
    <property type="entry name" value="SecA_PP_bind"/>
    <property type="match status" value="1"/>
</dbReference>
<dbReference type="GO" id="GO:0030127">
    <property type="term" value="C:COPII vesicle coat"/>
    <property type="evidence" value="ECO:0007669"/>
    <property type="project" value="InterPro"/>
</dbReference>
<evidence type="ECO:0000256" key="4">
    <source>
        <dbReference type="ARBA" id="ARBA00022741"/>
    </source>
</evidence>
<dbReference type="GO" id="GO:0006605">
    <property type="term" value="P:protein targeting"/>
    <property type="evidence" value="ECO:0007669"/>
    <property type="project" value="InterPro"/>
</dbReference>
<evidence type="ECO:0000256" key="7">
    <source>
        <dbReference type="ARBA" id="ARBA00022967"/>
    </source>
</evidence>
<evidence type="ECO:0000256" key="10">
    <source>
        <dbReference type="ARBA" id="ARBA00034043"/>
    </source>
</evidence>
<dbReference type="InterPro" id="IPR036266">
    <property type="entry name" value="SecA_Wing/Scaffold_sf"/>
</dbReference>
<dbReference type="PRINTS" id="PR00906">
    <property type="entry name" value="SECA"/>
</dbReference>
<dbReference type="InterPro" id="IPR011130">
    <property type="entry name" value="SecA_preprotein_X-link_dom"/>
</dbReference>
<comment type="caution">
    <text evidence="15">The sequence shown here is derived from an EMBL/GenBank/DDBJ whole genome shotgun (WGS) entry which is preliminary data.</text>
</comment>
<evidence type="ECO:0000256" key="9">
    <source>
        <dbReference type="ARBA" id="ARBA00023136"/>
    </source>
</evidence>
<dbReference type="PANTHER" id="PTHR30612">
    <property type="entry name" value="SECA INNER MEMBRANE COMPONENT OF SEC PROTEIN SECRETION SYSTEM"/>
    <property type="match status" value="1"/>
</dbReference>
<dbReference type="InterPro" id="IPR029006">
    <property type="entry name" value="ADF-H/Gelsolin-like_dom_sf"/>
</dbReference>
<evidence type="ECO:0000256" key="2">
    <source>
        <dbReference type="ARBA" id="ARBA00007650"/>
    </source>
</evidence>
<evidence type="ECO:0000256" key="5">
    <source>
        <dbReference type="ARBA" id="ARBA00022840"/>
    </source>
</evidence>
<dbReference type="Pfam" id="PF21090">
    <property type="entry name" value="P-loop_SecA"/>
    <property type="match status" value="1"/>
</dbReference>
<evidence type="ECO:0000259" key="13">
    <source>
        <dbReference type="PROSITE" id="PS51192"/>
    </source>
</evidence>
<dbReference type="FunFam" id="1.10.3060.10:FF:000003">
    <property type="entry name" value="Protein translocase subunit SecA"/>
    <property type="match status" value="1"/>
</dbReference>
<dbReference type="CDD" id="cd18803">
    <property type="entry name" value="SF2_C_secA"/>
    <property type="match status" value="1"/>
</dbReference>
<evidence type="ECO:0000256" key="1">
    <source>
        <dbReference type="ARBA" id="ARBA00004170"/>
    </source>
</evidence>
<dbReference type="Pfam" id="PF07517">
    <property type="entry name" value="SecA_DEAD"/>
    <property type="match status" value="2"/>
</dbReference>
<dbReference type="FunFam" id="3.90.1440.10:FF:000003">
    <property type="entry name" value="Preprotein translocase SecA subunit"/>
    <property type="match status" value="1"/>
</dbReference>
<dbReference type="SMART" id="SM00957">
    <property type="entry name" value="SecA_DEAD"/>
    <property type="match status" value="1"/>
</dbReference>
<dbReference type="PROSITE" id="PS51196">
    <property type="entry name" value="SECA_MOTOR_DEAD"/>
    <property type="match status" value="1"/>
</dbReference>
<dbReference type="CDD" id="cd01468">
    <property type="entry name" value="trunk_domain"/>
    <property type="match status" value="1"/>
</dbReference>
<dbReference type="Pfam" id="PF08033">
    <property type="entry name" value="Sec23_BS"/>
    <property type="match status" value="1"/>
</dbReference>
<dbReference type="Gene3D" id="3.40.50.410">
    <property type="entry name" value="von Willebrand factor, type A domain"/>
    <property type="match status" value="1"/>
</dbReference>
<dbReference type="Gene3D" id="3.90.1440.10">
    <property type="entry name" value="SecA, preprotein cross-linking domain"/>
    <property type="match status" value="1"/>
</dbReference>
<dbReference type="SUPFAM" id="SSF52540">
    <property type="entry name" value="P-loop containing nucleoside triphosphate hydrolases"/>
    <property type="match status" value="2"/>
</dbReference>
<dbReference type="NCBIfam" id="TIGR00963">
    <property type="entry name" value="secA"/>
    <property type="match status" value="1"/>
</dbReference>
<dbReference type="Gene3D" id="1.10.3060.10">
    <property type="entry name" value="Helical scaffold and wing domains of SecA"/>
    <property type="match status" value="1"/>
</dbReference>
<proteinExistence type="inferred from homology"/>
<evidence type="ECO:0000256" key="8">
    <source>
        <dbReference type="ARBA" id="ARBA00023010"/>
    </source>
</evidence>
<dbReference type="InterPro" id="IPR027417">
    <property type="entry name" value="P-loop_NTPase"/>
</dbReference>
<evidence type="ECO:0000256" key="11">
    <source>
        <dbReference type="RuleBase" id="RU003874"/>
    </source>
</evidence>
<keyword evidence="6 11" id="KW-0653">Protein transport</keyword>
<evidence type="ECO:0000313" key="16">
    <source>
        <dbReference type="Proteomes" id="UP001152561"/>
    </source>
</evidence>
<comment type="subcellular location">
    <subcellularLocation>
        <location evidence="1">Membrane</location>
        <topology evidence="1">Peripheral membrane protein</topology>
    </subcellularLocation>
</comment>
<dbReference type="InterPro" id="IPR014001">
    <property type="entry name" value="Helicase_ATP-bd"/>
</dbReference>
<dbReference type="InterPro" id="IPR011116">
    <property type="entry name" value="SecA_Wing/Scaffold"/>
</dbReference>
<dbReference type="Pfam" id="PF04815">
    <property type="entry name" value="Sec23_helical"/>
    <property type="match status" value="1"/>
</dbReference>
<dbReference type="InterPro" id="IPR012990">
    <property type="entry name" value="Beta-sandwich_Sec23_24"/>
</dbReference>
<dbReference type="InterPro" id="IPR006895">
    <property type="entry name" value="Znf_Sec23_Sec24"/>
</dbReference>
<sequence>MAKRPESSVGFSVTIPPPPQQGTQSPVFSPPPPFPSSAGPIFPPPPTVQPNQIPSPSIKTPNLPSPANGVRTGSPAPHLSTPPGPPVFSSPLQPAAVPFRTSPATPQPVAYSSASSLPTSSPPQFSNGSVELHHQSSDATEDWTPATASPNVLFSAHKVLKQKKLANIPSLGFGALVSSGREMSPGPQMIQRDPHRCHNCGAYANLYCNILPGSGQWQCVICRNLNGSEGEYVASNKEELRNVPELSLPLVDYVQTGNKRPGFFPVEMSDSRVSAPVVLVIDECLDEPHLQHFQSSLHAFVDSLPPTTRLGIVTYGSTVSVYDFSEESIASADVFPGNKPPDQESLKALIYGTGIYLSPMHASLPVAHSIFSSLRPYILDIAEASRDRCLGTAVEVALAIIQGPSAEMSQGVVKRPGGNSRIIVCAGGPNTCGPGSVPHSFAHPNYAHMEKIALKWMETLGREAFRKNTVIDILCAGTCPVRVPVLQPLAKASGGVLILHDDFGEAFGVNLQRASGRAAGSHGLLEVRCSEDVFVSQVIGPGEEAHVDNNENFKNDDALVIQMLSIEETQSFALSMETKRDIKRDFVYFQFAFKFSDVYQSDITRVISVRLPTVDSVSSYLQSVQDEVAAVLIAKRTLLRAKNANDALDMRATVDERIKDITSKFGSQMPKSKLYQFPRELSLLPEILFHLRRGPLLGSILGHEDERSVLRNLFLNAGFDLSLRMVAPRCLMHRQGGTFEELPAYDLAMQSDAAVVLDHGTDVFIWLGAELDALEGKGAAALAACRTLAEELTEMRFPAPRILAFKEGSSQARYFVSRLIPVHKDPPYEQEARFPQLRTLTAEQRMKLKSSFLYFDDPSFCEWMRSLKVLPPEPSESTRQMYAPTVSIINGMESQLSAVSDSQLREKTANLQERARRGESLDSLLPEAFAVVREASKRVLGLRPFDVQLIGGMVLHKGEIAEMRTGEGKTLVAILPAYLNALSGKGVHVVTVNDYLARRDCEWVGQVPRFLGLNVGLIQQNMTKIILPRKSVDELVIRNFNYCVIDEVDSILIDEARTPLIISGPAEKPSDQYYKAAKVAFAFERDIHYTVDEKQKNVLLTEQGYADAEEILDVKDLYDPRQQWASYILNAIKSKELFLKDVNYIIRGKEVLIVDEFTGRVMQGRRWTSISYQNFFLQFPKLCGMTGTAATESAEFESIYKLKVTMVPTNKPMIRKDDSDVIFRATSGKWRAVVVEISRMHKIGRPVLVGTTSVEQSDALSEQLREAGIPDEVLNAKPENVEREAEIVTQSGRLGAVTIATNMAGRGTDIILGGNAEFMARLKLREILMPKVVRPAEGVFVSVKKPPPKRTWKVNESLFPCTLSKEKTKLAEEAVEVAVKMWGLRSLTELEAEERLSYSCEKGPVQDEVIAKLRNAFLEIVGEYKVYTEEEKKEVISAGGLHVIGTERHESRRIDNQLRGRSGRQGDPGSSRFFLSLEDNIFRIFGGDRIQGMMRAFRVEDLPIESKMLTKALDEAQRKVENYFFDIRKQLFEYDEVLNSQRDRIYTERRRALEADDLQALLIEYAELTMNDILQANIGSDAPRESWDLEKLISKLQQYCYLLNDLTPDLLATNGSTYEELQQYLQLRGREAYLQKRDIVEKEAPGLMKEAEKFLILNNIDRLWKEHLQALKFVQQVVGLRGYAQRDPLIEYKLEGYNLFIEMMAQIRRNVIYAVYQFKPVMVKPQDQKKSDKADKLNKNGRGSNGGTNPSPSTVSSQSST</sequence>
<dbReference type="SUPFAM" id="SSF81886">
    <property type="entry name" value="Helical scaffold and wing domains of SecA"/>
    <property type="match status" value="1"/>
</dbReference>
<feature type="compositionally biased region" description="Low complexity" evidence="12">
    <location>
        <begin position="112"/>
        <end position="123"/>
    </location>
</feature>
<feature type="compositionally biased region" description="Basic and acidic residues" evidence="12">
    <location>
        <begin position="1726"/>
        <end position="1738"/>
    </location>
</feature>
<feature type="domain" description="SecA family profile" evidence="14">
    <location>
        <begin position="864"/>
        <end position="1506"/>
    </location>
</feature>
<dbReference type="GO" id="GO:0005524">
    <property type="term" value="F:ATP binding"/>
    <property type="evidence" value="ECO:0007669"/>
    <property type="project" value="UniProtKB-KW"/>
</dbReference>
<dbReference type="Gene3D" id="3.40.20.10">
    <property type="entry name" value="Severin"/>
    <property type="match status" value="1"/>
</dbReference>
<dbReference type="SMART" id="SM00958">
    <property type="entry name" value="SecA_PP_bind"/>
    <property type="match status" value="1"/>
</dbReference>
<dbReference type="InterPro" id="IPR036465">
    <property type="entry name" value="vWFA_dom_sf"/>
</dbReference>
<dbReference type="GO" id="GO:0006888">
    <property type="term" value="P:endoplasmic reticulum to Golgi vesicle-mediated transport"/>
    <property type="evidence" value="ECO:0007669"/>
    <property type="project" value="InterPro"/>
</dbReference>
<keyword evidence="5 11" id="KW-0067">ATP-binding</keyword>
<evidence type="ECO:0000313" key="15">
    <source>
        <dbReference type="EMBL" id="KAJ8573657.1"/>
    </source>
</evidence>
<dbReference type="HAMAP" id="MF_01382">
    <property type="entry name" value="SecA"/>
    <property type="match status" value="1"/>
</dbReference>
<dbReference type="Gene3D" id="1.20.120.730">
    <property type="entry name" value="Sec23/Sec24 helical domain"/>
    <property type="match status" value="1"/>
</dbReference>
<dbReference type="InterPro" id="IPR006900">
    <property type="entry name" value="Sec23/24_helical_dom"/>
</dbReference>
<dbReference type="CDD" id="cd11280">
    <property type="entry name" value="gelsolin_like"/>
    <property type="match status" value="1"/>
</dbReference>
<dbReference type="InterPro" id="IPR020937">
    <property type="entry name" value="SecA_CS"/>
</dbReference>
<dbReference type="InterPro" id="IPR036180">
    <property type="entry name" value="Gelsolin-like_dom_sf"/>
</dbReference>
<dbReference type="InterPro" id="IPR014018">
    <property type="entry name" value="SecA_motor_DEAD"/>
</dbReference>
<dbReference type="InterPro" id="IPR011115">
    <property type="entry name" value="SecA_DEAD"/>
</dbReference>
<evidence type="ECO:0000256" key="12">
    <source>
        <dbReference type="SAM" id="MobiDB-lite"/>
    </source>
</evidence>
<dbReference type="InterPro" id="IPR000185">
    <property type="entry name" value="SecA"/>
</dbReference>
<reference evidence="16" key="1">
    <citation type="journal article" date="2023" name="Proc. Natl. Acad. Sci. U.S.A.">
        <title>Genomic and structural basis for evolution of tropane alkaloid biosynthesis.</title>
        <authorList>
            <person name="Wanga Y.-J."/>
            <person name="Taina T."/>
            <person name="Yua J.-Y."/>
            <person name="Lia J."/>
            <person name="Xua B."/>
            <person name="Chenc J."/>
            <person name="D'Auriad J.C."/>
            <person name="Huanga J.-P."/>
            <person name="Huanga S.-X."/>
        </authorList>
    </citation>
    <scope>NUCLEOTIDE SEQUENCE [LARGE SCALE GENOMIC DNA]</scope>
    <source>
        <strain evidence="16">cv. KIB-2019</strain>
    </source>
</reference>
<dbReference type="InterPro" id="IPR036175">
    <property type="entry name" value="Sec23/24_helical_dom_sf"/>
</dbReference>
<dbReference type="SUPFAM" id="SSF81767">
    <property type="entry name" value="Pre-protein crosslinking domain of SecA"/>
    <property type="match status" value="1"/>
</dbReference>
<organism evidence="15 16">
    <name type="scientific">Anisodus acutangulus</name>
    <dbReference type="NCBI Taxonomy" id="402998"/>
    <lineage>
        <taxon>Eukaryota</taxon>
        <taxon>Viridiplantae</taxon>
        <taxon>Streptophyta</taxon>
        <taxon>Embryophyta</taxon>
        <taxon>Tracheophyta</taxon>
        <taxon>Spermatophyta</taxon>
        <taxon>Magnoliopsida</taxon>
        <taxon>eudicotyledons</taxon>
        <taxon>Gunneridae</taxon>
        <taxon>Pentapetalae</taxon>
        <taxon>asterids</taxon>
        <taxon>lamiids</taxon>
        <taxon>Solanales</taxon>
        <taxon>Solanaceae</taxon>
        <taxon>Solanoideae</taxon>
        <taxon>Hyoscyameae</taxon>
        <taxon>Anisodus</taxon>
    </lineage>
</organism>
<keyword evidence="4 11" id="KW-0547">Nucleotide-binding</keyword>
<keyword evidence="7" id="KW-1278">Translocase</keyword>
<keyword evidence="16" id="KW-1185">Reference proteome</keyword>
<dbReference type="InterPro" id="IPR044722">
    <property type="entry name" value="SecA_SF2_C"/>
</dbReference>
<dbReference type="GO" id="GO:0016464">
    <property type="term" value="F:chloroplast protein-transporting ATPase activity"/>
    <property type="evidence" value="ECO:0007669"/>
    <property type="project" value="UniProtKB-EC"/>
</dbReference>
<dbReference type="SUPFAM" id="SSF53300">
    <property type="entry name" value="vWA-like"/>
    <property type="match status" value="1"/>
</dbReference>
<feature type="domain" description="Helicase ATP-binding" evidence="13">
    <location>
        <begin position="950"/>
        <end position="1084"/>
    </location>
</feature>
<dbReference type="SUPFAM" id="SSF81995">
    <property type="entry name" value="beta-sandwich domain of Sec23/24"/>
    <property type="match status" value="1"/>
</dbReference>
<name>A0A9Q1N0M6_9SOLA</name>
<comment type="catalytic activity">
    <reaction evidence="10">
        <text>ATP + H2O + chloroplast-proteinSide 1 = ADP + phosphate + chloroplast-proteinSide 2.</text>
        <dbReference type="EC" id="7.4.2.4"/>
    </reaction>
</comment>
<dbReference type="InterPro" id="IPR036670">
    <property type="entry name" value="SecA_X-link_sf"/>
</dbReference>
<dbReference type="SUPFAM" id="SSF82754">
    <property type="entry name" value="C-terminal, gelsolin-like domain of Sec23/24"/>
    <property type="match status" value="1"/>
</dbReference>
<dbReference type="Pfam" id="PF07516">
    <property type="entry name" value="SecA_SW"/>
    <property type="match status" value="1"/>
</dbReference>
<feature type="region of interest" description="Disordered" evidence="12">
    <location>
        <begin position="1"/>
        <end position="144"/>
    </location>
</feature>
<evidence type="ECO:0000256" key="3">
    <source>
        <dbReference type="ARBA" id="ARBA00022448"/>
    </source>
</evidence>
<dbReference type="OrthoDB" id="27934at2759"/>
<dbReference type="InterPro" id="IPR006896">
    <property type="entry name" value="Sec23/24_trunk_dom"/>
</dbReference>
<feature type="region of interest" description="Disordered" evidence="12">
    <location>
        <begin position="1724"/>
        <end position="1761"/>
    </location>
</feature>
<dbReference type="CDD" id="cd17928">
    <property type="entry name" value="DEXDc_SecA"/>
    <property type="match status" value="1"/>
</dbReference>
<protein>
    <recommendedName>
        <fullName evidence="11">Protein translocase subunit SecA</fullName>
    </recommendedName>
</protein>
<dbReference type="Pfam" id="PF04811">
    <property type="entry name" value="Sec23_trunk"/>
    <property type="match status" value="1"/>
</dbReference>
<comment type="similarity">
    <text evidence="2 11">Belongs to the SecA family.</text>
</comment>
<dbReference type="GO" id="GO:0017038">
    <property type="term" value="P:protein import"/>
    <property type="evidence" value="ECO:0007669"/>
    <property type="project" value="InterPro"/>
</dbReference>